<evidence type="ECO:0000313" key="2">
    <source>
        <dbReference type="Proteomes" id="UP000800303"/>
    </source>
</evidence>
<gene>
    <name evidence="1" type="ORF">GYN08_08535</name>
</gene>
<dbReference type="Proteomes" id="UP000800303">
    <property type="component" value="Unassembled WGS sequence"/>
</dbReference>
<reference evidence="1 2" key="1">
    <citation type="submission" date="2020-01" db="EMBL/GenBank/DDBJ databases">
        <title>Polyphasic characterisation and genomic insights into a novel alkali tolerant bacterium VR-M41.</title>
        <authorList>
            <person name="Vemuluri V.R."/>
        </authorList>
    </citation>
    <scope>NUCLEOTIDE SEQUENCE [LARGE SCALE GENOMIC DNA]</scope>
    <source>
        <strain evidence="1 2">VR-M41</strain>
    </source>
</reference>
<comment type="caution">
    <text evidence="1">The sequence shown here is derived from an EMBL/GenBank/DDBJ whole genome shotgun (WGS) entry which is preliminary data.</text>
</comment>
<evidence type="ECO:0000313" key="1">
    <source>
        <dbReference type="EMBL" id="NGZ75365.1"/>
    </source>
</evidence>
<dbReference type="Gene3D" id="2.70.98.10">
    <property type="match status" value="1"/>
</dbReference>
<sequence>MKKEEYLLRGGDLTVTVKAPESCGGTRFDRTGWIAQVRLESAGVDFCVPESLEAGAGTGGEGLSGEFGIDKPIGYAEARPGGGFHKIGVGTLTRIDGGRYDFARTYPAEAHEVRTESGRGEIRFVSEAPDRGGYSAKLTKTIAIDGRRLHVRYGLKNLGRKAISTNEYVHNFVGIGGHPVGPDYVLRLPYAPELKMLGDGGVEEKLALTDGELTWTSEAGGEYYALFGGFPVGEAPYWELLHKPSGAGVRESGDFDAAKLAVWGAGHVVAPEVFIDLELEPGESREWTRTYEFFAGGRS</sequence>
<keyword evidence="2" id="KW-1185">Reference proteome</keyword>
<dbReference type="EMBL" id="JAAFGS010000002">
    <property type="protein sequence ID" value="NGZ75365.1"/>
    <property type="molecule type" value="Genomic_DNA"/>
</dbReference>
<name>A0ABX0F4F8_9BACL</name>
<dbReference type="RefSeq" id="WP_166273758.1">
    <property type="nucleotide sequence ID" value="NZ_JAAFGS010000002.1"/>
</dbReference>
<organism evidence="1 2">
    <name type="scientific">Saccharibacillus alkalitolerans</name>
    <dbReference type="NCBI Taxonomy" id="2705290"/>
    <lineage>
        <taxon>Bacteria</taxon>
        <taxon>Bacillati</taxon>
        <taxon>Bacillota</taxon>
        <taxon>Bacilli</taxon>
        <taxon>Bacillales</taxon>
        <taxon>Paenibacillaceae</taxon>
        <taxon>Saccharibacillus</taxon>
    </lineage>
</organism>
<dbReference type="InterPro" id="IPR014718">
    <property type="entry name" value="GH-type_carb-bd"/>
</dbReference>
<protein>
    <submittedName>
        <fullName evidence="1">Uncharacterized protein</fullName>
    </submittedName>
</protein>
<proteinExistence type="predicted"/>
<accession>A0ABX0F4F8</accession>